<dbReference type="Pfam" id="PF00612">
    <property type="entry name" value="IQ"/>
    <property type="match status" value="1"/>
</dbReference>
<dbReference type="PANTHER" id="PTHR21074:SF0">
    <property type="entry name" value="IQ AND UBIQUITIN-LIKE DOMAIN-CONTAINING PROTEIN"/>
    <property type="match status" value="1"/>
</dbReference>
<evidence type="ECO:0000313" key="3">
    <source>
        <dbReference type="Proteomes" id="UP001233999"/>
    </source>
</evidence>
<sequence length="544" mass="63001">MIQFNRNQSPRVTPTENESYSNEDMTAAGCSPNTTQGWTAWEKTESDSNSLNNADVPIEDTLKTTDLEGLTHDFLHVDLENEAVPSKDDEESLSGEENEDKPKKSVQDDIKEEEEEEIKHISFGGQQIIKRVASDTLTKMHEEKTKIWFKDEFPNLVNMFPVQTFQNPTSDFTPENLEKLENKVQSWVDASLCKKKDQEEPNKFESCMIEHDFEAKQREDNRVLSRHESVDKACNTQAVTLIREGKILANSLRISELGVEPYGSVEIEIEAKGSLKMESMYQVPALVPDVITVRVESATEEVRDIVVEIESRCIKKPFVGGYRHTSTGIEYHHAFTQTPSLYYKISAEGKISRDTQTVEWKEKLQNTTYSAATQMSRVDHYVPSHTDKIVTARKLHSINKEETTDFNSKAVIIQRCWRAYIERKKFNKLMDKYRDLNIMMADASEKLKHECQKQMKKEVIQKIFPRTRSDYEQLYAMIENWHKTEIKRISSIRANEPKKAEFCLLLKKEVESLRTIEKYRLELKQEKIAKKELELGQGTYLCLN</sequence>
<dbReference type="EMBL" id="JASPKZ010002324">
    <property type="protein sequence ID" value="KAJ9595630.1"/>
    <property type="molecule type" value="Genomic_DNA"/>
</dbReference>
<name>A0AAD8EM02_DIPPU</name>
<evidence type="ECO:0000313" key="2">
    <source>
        <dbReference type="EMBL" id="KAJ9595630.1"/>
    </source>
</evidence>
<accession>A0AAD8EM02</accession>
<feature type="compositionally biased region" description="Acidic residues" evidence="1">
    <location>
        <begin position="88"/>
        <end position="99"/>
    </location>
</feature>
<feature type="region of interest" description="Disordered" evidence="1">
    <location>
        <begin position="77"/>
        <end position="119"/>
    </location>
</feature>
<feature type="region of interest" description="Disordered" evidence="1">
    <location>
        <begin position="1"/>
        <end position="57"/>
    </location>
</feature>
<dbReference type="GO" id="GO:0031514">
    <property type="term" value="C:motile cilium"/>
    <property type="evidence" value="ECO:0007669"/>
    <property type="project" value="TreeGrafter"/>
</dbReference>
<gene>
    <name evidence="2" type="ORF">L9F63_013182</name>
</gene>
<protein>
    <submittedName>
        <fullName evidence="2">Uncharacterized protein</fullName>
    </submittedName>
</protein>
<dbReference type="InterPro" id="IPR037695">
    <property type="entry name" value="IQUB"/>
</dbReference>
<organism evidence="2 3">
    <name type="scientific">Diploptera punctata</name>
    <name type="common">Pacific beetle cockroach</name>
    <dbReference type="NCBI Taxonomy" id="6984"/>
    <lineage>
        <taxon>Eukaryota</taxon>
        <taxon>Metazoa</taxon>
        <taxon>Ecdysozoa</taxon>
        <taxon>Arthropoda</taxon>
        <taxon>Hexapoda</taxon>
        <taxon>Insecta</taxon>
        <taxon>Pterygota</taxon>
        <taxon>Neoptera</taxon>
        <taxon>Polyneoptera</taxon>
        <taxon>Dictyoptera</taxon>
        <taxon>Blattodea</taxon>
        <taxon>Blaberoidea</taxon>
        <taxon>Blaberidae</taxon>
        <taxon>Diplopterinae</taxon>
        <taxon>Diploptera</taxon>
    </lineage>
</organism>
<feature type="compositionally biased region" description="Basic and acidic residues" evidence="1">
    <location>
        <begin position="100"/>
        <end position="109"/>
    </location>
</feature>
<keyword evidence="3" id="KW-1185">Reference proteome</keyword>
<dbReference type="GO" id="GO:0030317">
    <property type="term" value="P:flagellated sperm motility"/>
    <property type="evidence" value="ECO:0007669"/>
    <property type="project" value="TreeGrafter"/>
</dbReference>
<dbReference type="GO" id="GO:0001669">
    <property type="term" value="C:acrosomal vesicle"/>
    <property type="evidence" value="ECO:0007669"/>
    <property type="project" value="TreeGrafter"/>
</dbReference>
<dbReference type="AlphaFoldDB" id="A0AAD8EM02"/>
<dbReference type="PANTHER" id="PTHR21074">
    <property type="entry name" value="IQ AND UBIQUITIN-LIKE DOMAIN-CONTAINING PROTEIN"/>
    <property type="match status" value="1"/>
</dbReference>
<comment type="caution">
    <text evidence="2">The sequence shown here is derived from an EMBL/GenBank/DDBJ whole genome shotgun (WGS) entry which is preliminary data.</text>
</comment>
<dbReference type="InterPro" id="IPR000048">
    <property type="entry name" value="IQ_motif_EF-hand-BS"/>
</dbReference>
<dbReference type="CDD" id="cd23767">
    <property type="entry name" value="IQCD"/>
    <property type="match status" value="1"/>
</dbReference>
<dbReference type="PROSITE" id="PS50096">
    <property type="entry name" value="IQ"/>
    <property type="match status" value="1"/>
</dbReference>
<reference evidence="2" key="2">
    <citation type="submission" date="2023-05" db="EMBL/GenBank/DDBJ databases">
        <authorList>
            <person name="Fouks B."/>
        </authorList>
    </citation>
    <scope>NUCLEOTIDE SEQUENCE</scope>
    <source>
        <strain evidence="2">Stay&amp;Tobe</strain>
        <tissue evidence="2">Testes</tissue>
    </source>
</reference>
<proteinExistence type="predicted"/>
<feature type="compositionally biased region" description="Polar residues" evidence="1">
    <location>
        <begin position="1"/>
        <end position="24"/>
    </location>
</feature>
<dbReference type="GO" id="GO:0060271">
    <property type="term" value="P:cilium assembly"/>
    <property type="evidence" value="ECO:0007669"/>
    <property type="project" value="TreeGrafter"/>
</dbReference>
<evidence type="ECO:0000256" key="1">
    <source>
        <dbReference type="SAM" id="MobiDB-lite"/>
    </source>
</evidence>
<reference evidence="2" key="1">
    <citation type="journal article" date="2023" name="IScience">
        <title>Live-bearing cockroach genome reveals convergent evolutionary mechanisms linked to viviparity in insects and beyond.</title>
        <authorList>
            <person name="Fouks B."/>
            <person name="Harrison M.C."/>
            <person name="Mikhailova A.A."/>
            <person name="Marchal E."/>
            <person name="English S."/>
            <person name="Carruthers M."/>
            <person name="Jennings E.C."/>
            <person name="Chiamaka E.L."/>
            <person name="Frigard R.A."/>
            <person name="Pippel M."/>
            <person name="Attardo G.M."/>
            <person name="Benoit J.B."/>
            <person name="Bornberg-Bauer E."/>
            <person name="Tobe S.S."/>
        </authorList>
    </citation>
    <scope>NUCLEOTIDE SEQUENCE</scope>
    <source>
        <strain evidence="2">Stay&amp;Tobe</strain>
    </source>
</reference>
<dbReference type="Proteomes" id="UP001233999">
    <property type="component" value="Unassembled WGS sequence"/>
</dbReference>